<proteinExistence type="predicted"/>
<dbReference type="Proteomes" id="UP000789570">
    <property type="component" value="Unassembled WGS sequence"/>
</dbReference>
<dbReference type="EMBL" id="CAJVPQ010016752">
    <property type="protein sequence ID" value="CAG8746492.1"/>
    <property type="molecule type" value="Genomic_DNA"/>
</dbReference>
<sequence>SQNCQKKRSSPGDRQTQQLYQRFQLAQFRNYQAPINKPKPVNPNKLTPNTTDQTNKVPLKQHNDPKNPYTNPKPINITPKQPINKPNPPPTFQSNKPKQPFNNKNEETLDASIHAHSSWADDYDHNYNYHRPNDNNDQNEQPDMLTKISNQLETIAS</sequence>
<feature type="non-terminal residue" evidence="2">
    <location>
        <position position="1"/>
    </location>
</feature>
<feature type="compositionally biased region" description="Polar residues" evidence="1">
    <location>
        <begin position="147"/>
        <end position="157"/>
    </location>
</feature>
<feature type="compositionally biased region" description="Low complexity" evidence="1">
    <location>
        <begin position="36"/>
        <end position="51"/>
    </location>
</feature>
<feature type="region of interest" description="Disordered" evidence="1">
    <location>
        <begin position="124"/>
        <end position="157"/>
    </location>
</feature>
<feature type="compositionally biased region" description="Low complexity" evidence="1">
    <location>
        <begin position="72"/>
        <end position="84"/>
    </location>
</feature>
<evidence type="ECO:0000256" key="1">
    <source>
        <dbReference type="SAM" id="MobiDB-lite"/>
    </source>
</evidence>
<name>A0A9N9IRA4_9GLOM</name>
<comment type="caution">
    <text evidence="2">The sequence shown here is derived from an EMBL/GenBank/DDBJ whole genome shotgun (WGS) entry which is preliminary data.</text>
</comment>
<feature type="non-terminal residue" evidence="2">
    <location>
        <position position="157"/>
    </location>
</feature>
<evidence type="ECO:0000313" key="3">
    <source>
        <dbReference type="Proteomes" id="UP000789570"/>
    </source>
</evidence>
<feature type="compositionally biased region" description="Basic and acidic residues" evidence="1">
    <location>
        <begin position="124"/>
        <end position="134"/>
    </location>
</feature>
<reference evidence="2" key="1">
    <citation type="submission" date="2021-06" db="EMBL/GenBank/DDBJ databases">
        <authorList>
            <person name="Kallberg Y."/>
            <person name="Tangrot J."/>
            <person name="Rosling A."/>
        </authorList>
    </citation>
    <scope>NUCLEOTIDE SEQUENCE</scope>
    <source>
        <strain evidence="2">UK204</strain>
    </source>
</reference>
<dbReference type="AlphaFoldDB" id="A0A9N9IRA4"/>
<gene>
    <name evidence="2" type="ORF">FCALED_LOCUS15994</name>
</gene>
<evidence type="ECO:0000313" key="2">
    <source>
        <dbReference type="EMBL" id="CAG8746492.1"/>
    </source>
</evidence>
<keyword evidence="3" id="KW-1185">Reference proteome</keyword>
<organism evidence="2 3">
    <name type="scientific">Funneliformis caledonium</name>
    <dbReference type="NCBI Taxonomy" id="1117310"/>
    <lineage>
        <taxon>Eukaryota</taxon>
        <taxon>Fungi</taxon>
        <taxon>Fungi incertae sedis</taxon>
        <taxon>Mucoromycota</taxon>
        <taxon>Glomeromycotina</taxon>
        <taxon>Glomeromycetes</taxon>
        <taxon>Glomerales</taxon>
        <taxon>Glomeraceae</taxon>
        <taxon>Funneliformis</taxon>
    </lineage>
</organism>
<accession>A0A9N9IRA4</accession>
<feature type="region of interest" description="Disordered" evidence="1">
    <location>
        <begin position="28"/>
        <end position="105"/>
    </location>
</feature>
<protein>
    <submittedName>
        <fullName evidence="2">9974_t:CDS:1</fullName>
    </submittedName>
</protein>
<feature type="compositionally biased region" description="Polar residues" evidence="1">
    <location>
        <begin position="92"/>
        <end position="103"/>
    </location>
</feature>